<organism evidence="1 2">
    <name type="scientific">Lentzea jiangxiensis</name>
    <dbReference type="NCBI Taxonomy" id="641025"/>
    <lineage>
        <taxon>Bacteria</taxon>
        <taxon>Bacillati</taxon>
        <taxon>Actinomycetota</taxon>
        <taxon>Actinomycetes</taxon>
        <taxon>Pseudonocardiales</taxon>
        <taxon>Pseudonocardiaceae</taxon>
        <taxon>Lentzea</taxon>
    </lineage>
</organism>
<evidence type="ECO:0000313" key="2">
    <source>
        <dbReference type="Proteomes" id="UP000199691"/>
    </source>
</evidence>
<keyword evidence="2" id="KW-1185">Reference proteome</keyword>
<dbReference type="STRING" id="641025.SAMN05421507_115113"/>
<name>A0A1H0VRZ3_9PSEU</name>
<dbReference type="InterPro" id="IPR036388">
    <property type="entry name" value="WH-like_DNA-bd_sf"/>
</dbReference>
<evidence type="ECO:0000313" key="1">
    <source>
        <dbReference type="EMBL" id="SDP81379.1"/>
    </source>
</evidence>
<reference evidence="2" key="1">
    <citation type="submission" date="2016-10" db="EMBL/GenBank/DDBJ databases">
        <authorList>
            <person name="Varghese N."/>
            <person name="Submissions S."/>
        </authorList>
    </citation>
    <scope>NUCLEOTIDE SEQUENCE [LARGE SCALE GENOMIC DNA]</scope>
    <source>
        <strain evidence="2">CGMCC 4.6609</strain>
    </source>
</reference>
<dbReference type="Proteomes" id="UP000199691">
    <property type="component" value="Unassembled WGS sequence"/>
</dbReference>
<dbReference type="EMBL" id="FNIX01000015">
    <property type="protein sequence ID" value="SDP81379.1"/>
    <property type="molecule type" value="Genomic_DNA"/>
</dbReference>
<dbReference type="AlphaFoldDB" id="A0A1H0VRZ3"/>
<sequence>MLLAYYQGYTYPEMASLPGSPLGTVKTRMRDGLIRLRDCLGWRYEHVVRFCTR</sequence>
<proteinExistence type="predicted"/>
<dbReference type="SUPFAM" id="SSF88659">
    <property type="entry name" value="Sigma3 and sigma4 domains of RNA polymerase sigma factors"/>
    <property type="match status" value="1"/>
</dbReference>
<accession>A0A1H0VRZ3</accession>
<protein>
    <submittedName>
        <fullName evidence="1">RNA polymerase sigma-70 factor, ECF subfamily</fullName>
    </submittedName>
</protein>
<dbReference type="Gene3D" id="1.10.10.10">
    <property type="entry name" value="Winged helix-like DNA-binding domain superfamily/Winged helix DNA-binding domain"/>
    <property type="match status" value="1"/>
</dbReference>
<dbReference type="InterPro" id="IPR013324">
    <property type="entry name" value="RNA_pol_sigma_r3/r4-like"/>
</dbReference>
<gene>
    <name evidence="1" type="ORF">SAMN05421507_115113</name>
</gene>